<comment type="caution">
    <text evidence="2">The sequence shown here is derived from an EMBL/GenBank/DDBJ whole genome shotgun (WGS) entry which is preliminary data.</text>
</comment>
<feature type="region of interest" description="Disordered" evidence="1">
    <location>
        <begin position="30"/>
        <end position="68"/>
    </location>
</feature>
<protein>
    <submittedName>
        <fullName evidence="2">Uncharacterized protein</fullName>
    </submittedName>
</protein>
<organism evidence="2 3">
    <name type="scientific">Ranatra chinensis</name>
    <dbReference type="NCBI Taxonomy" id="642074"/>
    <lineage>
        <taxon>Eukaryota</taxon>
        <taxon>Metazoa</taxon>
        <taxon>Ecdysozoa</taxon>
        <taxon>Arthropoda</taxon>
        <taxon>Hexapoda</taxon>
        <taxon>Insecta</taxon>
        <taxon>Pterygota</taxon>
        <taxon>Neoptera</taxon>
        <taxon>Paraneoptera</taxon>
        <taxon>Hemiptera</taxon>
        <taxon>Heteroptera</taxon>
        <taxon>Panheteroptera</taxon>
        <taxon>Nepomorpha</taxon>
        <taxon>Nepidae</taxon>
        <taxon>Ranatrinae</taxon>
        <taxon>Ranatra</taxon>
    </lineage>
</organism>
<dbReference type="AlphaFoldDB" id="A0ABD0Y3Z6"/>
<evidence type="ECO:0000313" key="3">
    <source>
        <dbReference type="Proteomes" id="UP001558652"/>
    </source>
</evidence>
<dbReference type="Proteomes" id="UP001558652">
    <property type="component" value="Unassembled WGS sequence"/>
</dbReference>
<evidence type="ECO:0000313" key="2">
    <source>
        <dbReference type="EMBL" id="KAL1122156.1"/>
    </source>
</evidence>
<sequence length="199" mass="22239">MMLDRNHGGNWSSTVRKYGQLKHSEALRTRLGVKGPTSRESIRRWSSLHNPKERRQSRARTYSDSGGAVAAAAASPGRSLSRVHALRAESLSPPPLSHFPRRRFSYDTNNSRELYCYYPQSLKAEDGVQAPKHVIPDLEAGDDGNSFGKRTGGSARRPNECFVLEPSEMIVSKTLRTILNAPWYVSNHTLHTDLNIPTV</sequence>
<accession>A0ABD0Y3Z6</accession>
<proteinExistence type="predicted"/>
<dbReference type="EMBL" id="JBFDAA010000014">
    <property type="protein sequence ID" value="KAL1122156.1"/>
    <property type="molecule type" value="Genomic_DNA"/>
</dbReference>
<evidence type="ECO:0000256" key="1">
    <source>
        <dbReference type="SAM" id="MobiDB-lite"/>
    </source>
</evidence>
<name>A0ABD0Y3Z6_9HEMI</name>
<gene>
    <name evidence="2" type="ORF">AAG570_003561</name>
</gene>
<keyword evidence="3" id="KW-1185">Reference proteome</keyword>
<reference evidence="2 3" key="1">
    <citation type="submission" date="2024-07" db="EMBL/GenBank/DDBJ databases">
        <title>Chromosome-level genome assembly of the water stick insect Ranatra chinensis (Heteroptera: Nepidae).</title>
        <authorList>
            <person name="Liu X."/>
        </authorList>
    </citation>
    <scope>NUCLEOTIDE SEQUENCE [LARGE SCALE GENOMIC DNA]</scope>
    <source>
        <strain evidence="2">Cailab_2021Rc</strain>
        <tissue evidence="2">Muscle</tissue>
    </source>
</reference>